<sequence length="111" mass="12349">MRVWPLKDPNSAFPSLKRAPMATVSPSEPDPFIPSLNGEPMAIVSPSEDNDTEDPERPTDDSDNDTDHPEESNTSVATELPPHQYQTPSAPIYLLATTCKYECGHWLARFH</sequence>
<dbReference type="EMBL" id="HBIO01013930">
    <property type="protein sequence ID" value="CAE0465934.1"/>
    <property type="molecule type" value="Transcribed_RNA"/>
</dbReference>
<name>A0A7S3Q506_9STRA</name>
<feature type="region of interest" description="Disordered" evidence="1">
    <location>
        <begin position="1"/>
        <end position="86"/>
    </location>
</feature>
<evidence type="ECO:0000313" key="2">
    <source>
        <dbReference type="EMBL" id="CAE0465934.1"/>
    </source>
</evidence>
<proteinExistence type="predicted"/>
<evidence type="ECO:0000256" key="1">
    <source>
        <dbReference type="SAM" id="MobiDB-lite"/>
    </source>
</evidence>
<reference evidence="2" key="1">
    <citation type="submission" date="2021-01" db="EMBL/GenBank/DDBJ databases">
        <authorList>
            <person name="Corre E."/>
            <person name="Pelletier E."/>
            <person name="Niang G."/>
            <person name="Scheremetjew M."/>
            <person name="Finn R."/>
            <person name="Kale V."/>
            <person name="Holt S."/>
            <person name="Cochrane G."/>
            <person name="Meng A."/>
            <person name="Brown T."/>
            <person name="Cohen L."/>
        </authorList>
    </citation>
    <scope>NUCLEOTIDE SEQUENCE</scope>
    <source>
        <strain evidence="2">MM31A-1</strain>
    </source>
</reference>
<feature type="compositionally biased region" description="Basic and acidic residues" evidence="1">
    <location>
        <begin position="55"/>
        <end position="71"/>
    </location>
</feature>
<dbReference type="AlphaFoldDB" id="A0A7S3Q506"/>
<organism evidence="2">
    <name type="scientific">Chaetoceros debilis</name>
    <dbReference type="NCBI Taxonomy" id="122233"/>
    <lineage>
        <taxon>Eukaryota</taxon>
        <taxon>Sar</taxon>
        <taxon>Stramenopiles</taxon>
        <taxon>Ochrophyta</taxon>
        <taxon>Bacillariophyta</taxon>
        <taxon>Coscinodiscophyceae</taxon>
        <taxon>Chaetocerotophycidae</taxon>
        <taxon>Chaetocerotales</taxon>
        <taxon>Chaetocerotaceae</taxon>
        <taxon>Chaetoceros</taxon>
    </lineage>
</organism>
<accession>A0A7S3Q506</accession>
<protein>
    <submittedName>
        <fullName evidence="2">Uncharacterized protein</fullName>
    </submittedName>
</protein>
<gene>
    <name evidence="2" type="ORF">CDEB00056_LOCUS10786</name>
</gene>